<gene>
    <name evidence="2" type="ORF">CIAN88_11270</name>
</gene>
<reference evidence="2 3" key="1">
    <citation type="submission" date="2014-08" db="EMBL/GenBank/DDBJ databases">
        <title>Clostridium innocuum, an unnegligible vancomycin-resistant pathogen causing extra-intestinal infections.</title>
        <authorList>
            <person name="Feng Y."/>
            <person name="Chiu C.-H."/>
        </authorList>
    </citation>
    <scope>NUCLEOTIDE SEQUENCE [LARGE SCALE GENOMIC DNA]</scope>
    <source>
        <strain evidence="2 3">AN88</strain>
    </source>
</reference>
<keyword evidence="1" id="KW-0472">Membrane</keyword>
<dbReference type="RefSeq" id="WP_044905520.1">
    <property type="nucleotide sequence ID" value="NZ_JQIF01000048.1"/>
</dbReference>
<evidence type="ECO:0000256" key="1">
    <source>
        <dbReference type="SAM" id="Phobius"/>
    </source>
</evidence>
<evidence type="ECO:0000313" key="3">
    <source>
        <dbReference type="Proteomes" id="UP000030008"/>
    </source>
</evidence>
<feature type="transmembrane region" description="Helical" evidence="1">
    <location>
        <begin position="65"/>
        <end position="86"/>
    </location>
</feature>
<dbReference type="Proteomes" id="UP000030008">
    <property type="component" value="Unassembled WGS sequence"/>
</dbReference>
<sequence>MSTLKRAILFLFPYLILAVCILEERWRIQAASLMQYDTYTDMLTLTAVICTIFLFFYIRNIMEKYDGIVLLLNTIAVIVYTLLIWLPDVFAFLSPIAYSVFQNEQLFLTIIYGLLLVGEGYQISFLIKERRTDQGDSDS</sequence>
<protein>
    <submittedName>
        <fullName evidence="2">Uncharacterized protein</fullName>
    </submittedName>
</protein>
<feature type="transmembrane region" description="Helical" evidence="1">
    <location>
        <begin position="106"/>
        <end position="127"/>
    </location>
</feature>
<dbReference type="AlphaFoldDB" id="A0A099I515"/>
<feature type="transmembrane region" description="Helical" evidence="1">
    <location>
        <begin position="40"/>
        <end position="58"/>
    </location>
</feature>
<organism evidence="2 3">
    <name type="scientific">Clostridium innocuum</name>
    <dbReference type="NCBI Taxonomy" id="1522"/>
    <lineage>
        <taxon>Bacteria</taxon>
        <taxon>Bacillati</taxon>
        <taxon>Bacillota</taxon>
        <taxon>Clostridia</taxon>
        <taxon>Eubacteriales</taxon>
        <taxon>Clostridiaceae</taxon>
        <taxon>Clostridium</taxon>
    </lineage>
</organism>
<keyword evidence="1" id="KW-1133">Transmembrane helix</keyword>
<name>A0A099I515_CLOIN</name>
<dbReference type="EMBL" id="JQIF01000048">
    <property type="protein sequence ID" value="KGJ53049.1"/>
    <property type="molecule type" value="Genomic_DNA"/>
</dbReference>
<proteinExistence type="predicted"/>
<accession>A0A099I515</accession>
<keyword evidence="1" id="KW-0812">Transmembrane</keyword>
<comment type="caution">
    <text evidence="2">The sequence shown here is derived from an EMBL/GenBank/DDBJ whole genome shotgun (WGS) entry which is preliminary data.</text>
</comment>
<evidence type="ECO:0000313" key="2">
    <source>
        <dbReference type="EMBL" id="KGJ53049.1"/>
    </source>
</evidence>